<dbReference type="EMBL" id="BARV01011350">
    <property type="protein sequence ID" value="GAI06829.1"/>
    <property type="molecule type" value="Genomic_DNA"/>
</dbReference>
<dbReference type="Gene3D" id="2.60.450.10">
    <property type="entry name" value="Lipopolysaccharide (LPS) transport protein A like domain"/>
    <property type="match status" value="1"/>
</dbReference>
<name>X1MKC4_9ZZZZ</name>
<organism evidence="1">
    <name type="scientific">marine sediment metagenome</name>
    <dbReference type="NCBI Taxonomy" id="412755"/>
    <lineage>
        <taxon>unclassified sequences</taxon>
        <taxon>metagenomes</taxon>
        <taxon>ecological metagenomes</taxon>
    </lineage>
</organism>
<comment type="caution">
    <text evidence="1">The sequence shown here is derived from an EMBL/GenBank/DDBJ whole genome shotgun (WGS) entry which is preliminary data.</text>
</comment>
<reference evidence="1" key="1">
    <citation type="journal article" date="2014" name="Front. Microbiol.">
        <title>High frequency of phylogenetically diverse reductive dehalogenase-homologous genes in deep subseafloor sedimentary metagenomes.</title>
        <authorList>
            <person name="Kawai M."/>
            <person name="Futagami T."/>
            <person name="Toyoda A."/>
            <person name="Takaki Y."/>
            <person name="Nishi S."/>
            <person name="Hori S."/>
            <person name="Arai W."/>
            <person name="Tsubouchi T."/>
            <person name="Morono Y."/>
            <person name="Uchiyama I."/>
            <person name="Ito T."/>
            <person name="Fujiyama A."/>
            <person name="Inagaki F."/>
            <person name="Takami H."/>
        </authorList>
    </citation>
    <scope>NUCLEOTIDE SEQUENCE</scope>
    <source>
        <strain evidence="1">Expedition CK06-06</strain>
    </source>
</reference>
<proteinExistence type="predicted"/>
<protein>
    <submittedName>
        <fullName evidence="1">Uncharacterized protein</fullName>
    </submittedName>
</protein>
<gene>
    <name evidence="1" type="ORF">S06H3_21561</name>
</gene>
<accession>X1MKC4</accession>
<dbReference type="AlphaFoldDB" id="X1MKC4"/>
<evidence type="ECO:0000313" key="1">
    <source>
        <dbReference type="EMBL" id="GAI06829.1"/>
    </source>
</evidence>
<sequence length="105" mass="11916">MFLVFLLCLTPFSADKVEIIRENGESIVHLLGNVVIEDENTRITCSEASLNQTENYVILVHDVKIVDKNGEIKSNFAVYYFKEKKGYLKDSVSLITADQISLIFL</sequence>